<dbReference type="RefSeq" id="WP_142505632.1">
    <property type="nucleotide sequence ID" value="NZ_FXTI01000006.1"/>
</dbReference>
<gene>
    <name evidence="2" type="ORF">SAMN06264849_10637</name>
</gene>
<feature type="region of interest" description="Disordered" evidence="1">
    <location>
        <begin position="1"/>
        <end position="59"/>
    </location>
</feature>
<sequence length="59" mass="7034">MKRKDGKKEGFHMDPLEQMTESLPEGPEVKDQGNRQPVDQKESEREDPRRSYSEQFKRL</sequence>
<dbReference type="AlphaFoldDB" id="A0A521DG44"/>
<organism evidence="2 3">
    <name type="scientific">Melghirimyces algeriensis</name>
    <dbReference type="NCBI Taxonomy" id="910412"/>
    <lineage>
        <taxon>Bacteria</taxon>
        <taxon>Bacillati</taxon>
        <taxon>Bacillota</taxon>
        <taxon>Bacilli</taxon>
        <taxon>Bacillales</taxon>
        <taxon>Thermoactinomycetaceae</taxon>
        <taxon>Melghirimyces</taxon>
    </lineage>
</organism>
<evidence type="ECO:0000256" key="1">
    <source>
        <dbReference type="SAM" id="MobiDB-lite"/>
    </source>
</evidence>
<protein>
    <submittedName>
        <fullName evidence="2">Uncharacterized protein</fullName>
    </submittedName>
</protein>
<evidence type="ECO:0000313" key="3">
    <source>
        <dbReference type="Proteomes" id="UP000315636"/>
    </source>
</evidence>
<feature type="compositionally biased region" description="Basic and acidic residues" evidence="1">
    <location>
        <begin position="1"/>
        <end position="15"/>
    </location>
</feature>
<keyword evidence="3" id="KW-1185">Reference proteome</keyword>
<reference evidence="2 3" key="1">
    <citation type="submission" date="2017-05" db="EMBL/GenBank/DDBJ databases">
        <authorList>
            <person name="Varghese N."/>
            <person name="Submissions S."/>
        </authorList>
    </citation>
    <scope>NUCLEOTIDE SEQUENCE [LARGE SCALE GENOMIC DNA]</scope>
    <source>
        <strain evidence="2 3">DSM 45474</strain>
    </source>
</reference>
<feature type="compositionally biased region" description="Basic and acidic residues" evidence="1">
    <location>
        <begin position="27"/>
        <end position="59"/>
    </location>
</feature>
<accession>A0A521DG44</accession>
<evidence type="ECO:0000313" key="2">
    <source>
        <dbReference type="EMBL" id="SMO70565.1"/>
    </source>
</evidence>
<dbReference type="EMBL" id="FXTI01000006">
    <property type="protein sequence ID" value="SMO70565.1"/>
    <property type="molecule type" value="Genomic_DNA"/>
</dbReference>
<proteinExistence type="predicted"/>
<dbReference type="Proteomes" id="UP000315636">
    <property type="component" value="Unassembled WGS sequence"/>
</dbReference>
<dbReference type="OrthoDB" id="2990893at2"/>
<name>A0A521DG44_9BACL</name>